<dbReference type="GO" id="GO:0016787">
    <property type="term" value="F:hydrolase activity"/>
    <property type="evidence" value="ECO:0007669"/>
    <property type="project" value="UniProtKB-KW"/>
</dbReference>
<dbReference type="PANTHER" id="PTHR21240:SF28">
    <property type="entry name" value="ISO-OROTATE DECARBOXYLASE (EUROFUNG)"/>
    <property type="match status" value="1"/>
</dbReference>
<dbReference type="InterPro" id="IPR032465">
    <property type="entry name" value="ACMSD"/>
</dbReference>
<dbReference type="InterPro" id="IPR032466">
    <property type="entry name" value="Metal_Hydrolase"/>
</dbReference>
<evidence type="ECO:0000256" key="1">
    <source>
        <dbReference type="ARBA" id="ARBA00023239"/>
    </source>
</evidence>
<reference evidence="3" key="1">
    <citation type="submission" date="2020-08" db="EMBL/GenBank/DDBJ databases">
        <title>A bifunctional nitrone conjugated secondary metabolite targeting the ribosome.</title>
        <authorList>
            <person name="Limbrick E.M."/>
            <person name="Graf M."/>
            <person name="Derewacz D.K."/>
            <person name="Nguyen F."/>
            <person name="Spraggins J.M."/>
            <person name="Wieland M."/>
            <person name="Ynigez-Gutierrez A.E."/>
            <person name="Reisman B.J."/>
            <person name="Zinshteyn B."/>
            <person name="McCulloch K."/>
            <person name="Iverson T.M."/>
            <person name="Green R."/>
            <person name="Wilson D.N."/>
            <person name="Bachmann B.O."/>
        </authorList>
    </citation>
    <scope>NUCLEOTIDE SEQUENCE</scope>
    <source>
        <strain evidence="3">Africana</strain>
    </source>
</reference>
<dbReference type="EMBL" id="CP058905">
    <property type="protein sequence ID" value="QLK01260.1"/>
    <property type="molecule type" value="Genomic_DNA"/>
</dbReference>
<dbReference type="SUPFAM" id="SSF51556">
    <property type="entry name" value="Metallo-dependent hydrolases"/>
    <property type="match status" value="1"/>
</dbReference>
<dbReference type="Pfam" id="PF04909">
    <property type="entry name" value="Amidohydro_2"/>
    <property type="match status" value="1"/>
</dbReference>
<dbReference type="GO" id="GO:0019748">
    <property type="term" value="P:secondary metabolic process"/>
    <property type="evidence" value="ECO:0007669"/>
    <property type="project" value="TreeGrafter"/>
</dbReference>
<dbReference type="GO" id="GO:0005737">
    <property type="term" value="C:cytoplasm"/>
    <property type="evidence" value="ECO:0007669"/>
    <property type="project" value="TreeGrafter"/>
</dbReference>
<proteinExistence type="predicted"/>
<dbReference type="GO" id="GO:0016831">
    <property type="term" value="F:carboxy-lyase activity"/>
    <property type="evidence" value="ECO:0007669"/>
    <property type="project" value="InterPro"/>
</dbReference>
<dbReference type="AlphaFoldDB" id="A0A7D6CGS4"/>
<gene>
    <name evidence="3" type="ORF">HZU44_07150</name>
</gene>
<keyword evidence="1" id="KW-0456">Lyase</keyword>
<sequence length="329" mass="35257">MTGPVIDVHHHVVPGFYRAVLESAGLLRPIPGVAYPDWSPATSLAMMDGLGIDAAVVSITEPGVHFADADLARRLARQLNEYLAGLVADAPTRFGAFAVLPLPDVDAALDELAYALDVLRLDGIGLLTNYRGEYLGDPAFEPVLAELDRRQVPTFLHPARPPGRDQPAFDLPASVYEFPFDTTRTIANLLYAGALDRYPGLRLIVAHAGGAVPFLAGRLADAAVISPAVAHRLPADPVGALQRLYFDTALSANPYSLPSLHALADPDRVVFGTDFPFMPAEHAGQSWTRLCRFHAGTPHLLDRIAGGNAGALFPRLLPRAVAHQPVVSR</sequence>
<dbReference type="PANTHER" id="PTHR21240">
    <property type="entry name" value="2-AMINO-3-CARBOXYLMUCONATE-6-SEMIALDEHYDE DECARBOXYLASE"/>
    <property type="match status" value="1"/>
</dbReference>
<name>A0A7D6CGS4_9ACTN</name>
<feature type="domain" description="Amidohydrolase-related" evidence="2">
    <location>
        <begin position="6"/>
        <end position="314"/>
    </location>
</feature>
<dbReference type="InterPro" id="IPR006680">
    <property type="entry name" value="Amidohydro-rel"/>
</dbReference>
<keyword evidence="3" id="KW-0378">Hydrolase</keyword>
<evidence type="ECO:0000313" key="3">
    <source>
        <dbReference type="EMBL" id="QLK01260.1"/>
    </source>
</evidence>
<organism evidence="3">
    <name type="scientific">Micromonospora carbonacea</name>
    <dbReference type="NCBI Taxonomy" id="47853"/>
    <lineage>
        <taxon>Bacteria</taxon>
        <taxon>Bacillati</taxon>
        <taxon>Actinomycetota</taxon>
        <taxon>Actinomycetes</taxon>
        <taxon>Micromonosporales</taxon>
        <taxon>Micromonosporaceae</taxon>
        <taxon>Micromonospora</taxon>
    </lineage>
</organism>
<accession>A0A7D6CGS4</accession>
<dbReference type="Gene3D" id="3.20.20.140">
    <property type="entry name" value="Metal-dependent hydrolases"/>
    <property type="match status" value="1"/>
</dbReference>
<evidence type="ECO:0000259" key="2">
    <source>
        <dbReference type="Pfam" id="PF04909"/>
    </source>
</evidence>
<protein>
    <submittedName>
        <fullName evidence="3">Amidohydrolase</fullName>
    </submittedName>
</protein>